<accession>A0A915HR44</accession>
<evidence type="ECO:0000313" key="2">
    <source>
        <dbReference type="Proteomes" id="UP000887565"/>
    </source>
</evidence>
<feature type="region of interest" description="Disordered" evidence="1">
    <location>
        <begin position="1"/>
        <end position="28"/>
    </location>
</feature>
<proteinExistence type="predicted"/>
<dbReference type="Proteomes" id="UP000887565">
    <property type="component" value="Unplaced"/>
</dbReference>
<keyword evidence="2" id="KW-1185">Reference proteome</keyword>
<evidence type="ECO:0000313" key="3">
    <source>
        <dbReference type="WBParaSite" id="nRc.2.0.1.t03842-RA"/>
    </source>
</evidence>
<protein>
    <submittedName>
        <fullName evidence="3">Uncharacterized protein</fullName>
    </submittedName>
</protein>
<dbReference type="WBParaSite" id="nRc.2.0.1.t03842-RA">
    <property type="protein sequence ID" value="nRc.2.0.1.t03842-RA"/>
    <property type="gene ID" value="nRc.2.0.1.g03842"/>
</dbReference>
<name>A0A915HR44_ROMCU</name>
<sequence length="133" mass="14842">MEMNRKAEEKKRKDTMMPTKPAVPPKYQMKPAPIIDLATTTTMQPPVVGIRTSLGAAQRALAPRAPTTSHRLQMPPPSILKASKTLTKVLPKGRRIIVWACLFQKSSGQQVFFQMTLDAQKDVRANNKQPAYT</sequence>
<dbReference type="AlphaFoldDB" id="A0A915HR44"/>
<reference evidence="3" key="1">
    <citation type="submission" date="2022-11" db="UniProtKB">
        <authorList>
            <consortium name="WormBaseParasite"/>
        </authorList>
    </citation>
    <scope>IDENTIFICATION</scope>
</reference>
<organism evidence="2 3">
    <name type="scientific">Romanomermis culicivorax</name>
    <name type="common">Nematode worm</name>
    <dbReference type="NCBI Taxonomy" id="13658"/>
    <lineage>
        <taxon>Eukaryota</taxon>
        <taxon>Metazoa</taxon>
        <taxon>Ecdysozoa</taxon>
        <taxon>Nematoda</taxon>
        <taxon>Enoplea</taxon>
        <taxon>Dorylaimia</taxon>
        <taxon>Mermithida</taxon>
        <taxon>Mermithoidea</taxon>
        <taxon>Mermithidae</taxon>
        <taxon>Romanomermis</taxon>
    </lineage>
</organism>
<feature type="compositionally biased region" description="Basic and acidic residues" evidence="1">
    <location>
        <begin position="1"/>
        <end position="15"/>
    </location>
</feature>
<evidence type="ECO:0000256" key="1">
    <source>
        <dbReference type="SAM" id="MobiDB-lite"/>
    </source>
</evidence>